<evidence type="ECO:0000256" key="3">
    <source>
        <dbReference type="ARBA" id="ARBA00022840"/>
    </source>
</evidence>
<gene>
    <name evidence="4" type="primary">TTLL2</name>
    <name evidence="4" type="ORF">HK105_204256</name>
</gene>
<sequence>MAETGPYLLREVLESKGWVPFVEGETPYWNLSWKGSRYRKSEYEQCQPFQRLNHFPNTAIITRKVSDHGLDSLFRLLRTLKGIYGSVYDYFPLTFTVPGEFIRFVRLYAEEENNGNKSIWICKPADLSRGRGIFVFRELHELTYDCNAVVQRYIPNPLLISGYKFDMRCYVLVRSYQPLTVYLYEDGLARFATSRYDTSTLKNKFSHLTNTSINKFSPTLDANKDDVGPGCKWQFSRLRAYFEQRNLDFHKVWEKIKGMVILTFLPIAHQITVHSEGCFELYGFDILIDESMKAWLLEVNLSPALSVDAQIDILVKKPLLEDIISLVGISEEDASKALKHAQASEHCSTRQPTAEDAGYPFPSSVGKFTRVFPVPSLAKYAGRHELPRVGEPLMKQVVTDIKKIYFTH</sequence>
<evidence type="ECO:0000313" key="5">
    <source>
        <dbReference type="Proteomes" id="UP001527925"/>
    </source>
</evidence>
<comment type="caution">
    <text evidence="4">The sequence shown here is derived from an EMBL/GenBank/DDBJ whole genome shotgun (WGS) entry which is preliminary data.</text>
</comment>
<keyword evidence="3" id="KW-0067">ATP-binding</keyword>
<dbReference type="InterPro" id="IPR004344">
    <property type="entry name" value="TTL/TTLL_fam"/>
</dbReference>
<evidence type="ECO:0000256" key="2">
    <source>
        <dbReference type="ARBA" id="ARBA00022741"/>
    </source>
</evidence>
<dbReference type="PANTHER" id="PTHR12241">
    <property type="entry name" value="TUBULIN POLYGLUTAMYLASE"/>
    <property type="match status" value="1"/>
</dbReference>
<accession>A0ABR4N9F4</accession>
<dbReference type="Pfam" id="PF03133">
    <property type="entry name" value="TTL"/>
    <property type="match status" value="1"/>
</dbReference>
<keyword evidence="1" id="KW-0436">Ligase</keyword>
<evidence type="ECO:0000313" key="4">
    <source>
        <dbReference type="EMBL" id="KAL2916165.1"/>
    </source>
</evidence>
<organism evidence="4 5">
    <name type="scientific">Polyrhizophydium stewartii</name>
    <dbReference type="NCBI Taxonomy" id="2732419"/>
    <lineage>
        <taxon>Eukaryota</taxon>
        <taxon>Fungi</taxon>
        <taxon>Fungi incertae sedis</taxon>
        <taxon>Chytridiomycota</taxon>
        <taxon>Chytridiomycota incertae sedis</taxon>
        <taxon>Chytridiomycetes</taxon>
        <taxon>Rhizophydiales</taxon>
        <taxon>Rhizophydiales incertae sedis</taxon>
        <taxon>Polyrhizophydium</taxon>
    </lineage>
</organism>
<dbReference type="PANTHER" id="PTHR12241:SF118">
    <property type="entry name" value="TUBULIN POLYGLUTAMYLASE TTLL2-RELATED"/>
    <property type="match status" value="1"/>
</dbReference>
<dbReference type="SUPFAM" id="SSF56059">
    <property type="entry name" value="Glutathione synthetase ATP-binding domain-like"/>
    <property type="match status" value="1"/>
</dbReference>
<dbReference type="Gene3D" id="3.30.470.20">
    <property type="entry name" value="ATP-grasp fold, B domain"/>
    <property type="match status" value="1"/>
</dbReference>
<protein>
    <submittedName>
        <fullName evidence="4">Tubulin polyglutamylase ttll2</fullName>
    </submittedName>
</protein>
<dbReference type="PROSITE" id="PS51221">
    <property type="entry name" value="TTL"/>
    <property type="match status" value="1"/>
</dbReference>
<keyword evidence="5" id="KW-1185">Reference proteome</keyword>
<evidence type="ECO:0000256" key="1">
    <source>
        <dbReference type="ARBA" id="ARBA00022598"/>
    </source>
</evidence>
<name>A0ABR4N9F4_9FUNG</name>
<reference evidence="4 5" key="1">
    <citation type="submission" date="2023-09" db="EMBL/GenBank/DDBJ databases">
        <title>Pangenome analysis of Batrachochytrium dendrobatidis and related Chytrids.</title>
        <authorList>
            <person name="Yacoub M.N."/>
            <person name="Stajich J.E."/>
            <person name="James T.Y."/>
        </authorList>
    </citation>
    <scope>NUCLEOTIDE SEQUENCE [LARGE SCALE GENOMIC DNA]</scope>
    <source>
        <strain evidence="4 5">JEL0888</strain>
    </source>
</reference>
<dbReference type="EMBL" id="JADGIZ020000018">
    <property type="protein sequence ID" value="KAL2916165.1"/>
    <property type="molecule type" value="Genomic_DNA"/>
</dbReference>
<dbReference type="Proteomes" id="UP001527925">
    <property type="component" value="Unassembled WGS sequence"/>
</dbReference>
<keyword evidence="2" id="KW-0547">Nucleotide-binding</keyword>
<proteinExistence type="predicted"/>